<accession>A0ABX4F2L7</accession>
<evidence type="ECO:0000313" key="2">
    <source>
        <dbReference type="EMBL" id="OZI67994.1"/>
    </source>
</evidence>
<evidence type="ECO:0000256" key="1">
    <source>
        <dbReference type="SAM" id="MobiDB-lite"/>
    </source>
</evidence>
<protein>
    <submittedName>
        <fullName evidence="2">Uncharacterized protein</fullName>
    </submittedName>
</protein>
<sequence length="87" mass="9189">MGKILFWVLVALAVMMIVRIAGARAAQRRNAPPAGPARGANPPAVRPAEAMVRCAHCGIHLPRSEAVLQNGQTWCSTDHARLGKPGA</sequence>
<dbReference type="NCBIfam" id="NF041023">
    <property type="entry name" value="PP0621_fam"/>
    <property type="match status" value="1"/>
</dbReference>
<organism evidence="2 3">
    <name type="scientific">Bordetella genomosp. 1</name>
    <dbReference type="NCBI Taxonomy" id="1395607"/>
    <lineage>
        <taxon>Bacteria</taxon>
        <taxon>Pseudomonadati</taxon>
        <taxon>Pseudomonadota</taxon>
        <taxon>Betaproteobacteria</taxon>
        <taxon>Burkholderiales</taxon>
        <taxon>Alcaligenaceae</taxon>
        <taxon>Bordetella</taxon>
    </lineage>
</organism>
<proteinExistence type="predicted"/>
<dbReference type="RefSeq" id="WP_176461325.1">
    <property type="nucleotide sequence ID" value="NZ_NEVR01000001.1"/>
</dbReference>
<keyword evidence="3" id="KW-1185">Reference proteome</keyword>
<reference evidence="2 3" key="1">
    <citation type="submission" date="2017-05" db="EMBL/GenBank/DDBJ databases">
        <title>Complete and WGS of Bordetella genogroups.</title>
        <authorList>
            <person name="Spilker T."/>
            <person name="Lipuma J."/>
        </authorList>
    </citation>
    <scope>NUCLEOTIDE SEQUENCE [LARGE SCALE GENOMIC DNA]</scope>
    <source>
        <strain evidence="2 3">AU9795</strain>
    </source>
</reference>
<gene>
    <name evidence="2" type="ORF">CAL27_00550</name>
</gene>
<dbReference type="EMBL" id="NEVR01000001">
    <property type="protein sequence ID" value="OZI67994.1"/>
    <property type="molecule type" value="Genomic_DNA"/>
</dbReference>
<name>A0ABX4F2L7_9BORD</name>
<dbReference type="InterPro" id="IPR049708">
    <property type="entry name" value="PP0621-like"/>
</dbReference>
<feature type="region of interest" description="Disordered" evidence="1">
    <location>
        <begin position="26"/>
        <end position="45"/>
    </location>
</feature>
<dbReference type="Proteomes" id="UP000216354">
    <property type="component" value="Unassembled WGS sequence"/>
</dbReference>
<comment type="caution">
    <text evidence="2">The sequence shown here is derived from an EMBL/GenBank/DDBJ whole genome shotgun (WGS) entry which is preliminary data.</text>
</comment>
<evidence type="ECO:0000313" key="3">
    <source>
        <dbReference type="Proteomes" id="UP000216354"/>
    </source>
</evidence>